<name>A0A3N2AP31_9MICO</name>
<accession>A0A3N2AP31</accession>
<gene>
    <name evidence="2" type="ORF">EDD26_0094</name>
</gene>
<comment type="caution">
    <text evidence="2">The sequence shown here is derived from an EMBL/GenBank/DDBJ whole genome shotgun (WGS) entry which is preliminary data.</text>
</comment>
<dbReference type="SUPFAM" id="SSF56281">
    <property type="entry name" value="Metallo-hydrolase/oxidoreductase"/>
    <property type="match status" value="1"/>
</dbReference>
<feature type="domain" description="Metallo-beta-lactamase" evidence="1">
    <location>
        <begin position="7"/>
        <end position="172"/>
    </location>
</feature>
<dbReference type="PANTHER" id="PTHR43546">
    <property type="entry name" value="UPF0173 METAL-DEPENDENT HYDROLASE MJ1163-RELATED"/>
    <property type="match status" value="1"/>
</dbReference>
<evidence type="ECO:0000259" key="1">
    <source>
        <dbReference type="SMART" id="SM00849"/>
    </source>
</evidence>
<dbReference type="EMBL" id="RKHJ01000001">
    <property type="protein sequence ID" value="ROR64746.1"/>
    <property type="molecule type" value="Genomic_DNA"/>
</dbReference>
<proteinExistence type="predicted"/>
<dbReference type="PANTHER" id="PTHR43546:SF3">
    <property type="entry name" value="UPF0173 METAL-DEPENDENT HYDROLASE MJ1163"/>
    <property type="match status" value="1"/>
</dbReference>
<dbReference type="InterPro" id="IPR036866">
    <property type="entry name" value="RibonucZ/Hydroxyglut_hydro"/>
</dbReference>
<dbReference type="OrthoDB" id="3190691at2"/>
<evidence type="ECO:0000313" key="3">
    <source>
        <dbReference type="Proteomes" id="UP000275456"/>
    </source>
</evidence>
<dbReference type="InterPro" id="IPR050114">
    <property type="entry name" value="UPF0173_UPF0282_UlaG_hydrolase"/>
</dbReference>
<dbReference type="Pfam" id="PF13483">
    <property type="entry name" value="Lactamase_B_3"/>
    <property type="match status" value="1"/>
</dbReference>
<dbReference type="InterPro" id="IPR001279">
    <property type="entry name" value="Metallo-B-lactamas"/>
</dbReference>
<dbReference type="Proteomes" id="UP000275456">
    <property type="component" value="Unassembled WGS sequence"/>
</dbReference>
<dbReference type="SMART" id="SM00849">
    <property type="entry name" value="Lactamase_B"/>
    <property type="match status" value="1"/>
</dbReference>
<keyword evidence="3" id="KW-1185">Reference proteome</keyword>
<evidence type="ECO:0000313" key="2">
    <source>
        <dbReference type="EMBL" id="ROR64746.1"/>
    </source>
</evidence>
<reference evidence="2 3" key="1">
    <citation type="submission" date="2018-11" db="EMBL/GenBank/DDBJ databases">
        <title>Sequencing the genomes of 1000 actinobacteria strains.</title>
        <authorList>
            <person name="Klenk H.-P."/>
        </authorList>
    </citation>
    <scope>NUCLEOTIDE SEQUENCE [LARGE SCALE GENOMIC DNA]</scope>
    <source>
        <strain evidence="2 3">DSM 9580</strain>
    </source>
</reference>
<dbReference type="RefSeq" id="WP_123698354.1">
    <property type="nucleotide sequence ID" value="NZ_RKHJ01000001.1"/>
</dbReference>
<organism evidence="2 3">
    <name type="scientific">Agrococcus jenensis</name>
    <dbReference type="NCBI Taxonomy" id="46353"/>
    <lineage>
        <taxon>Bacteria</taxon>
        <taxon>Bacillati</taxon>
        <taxon>Actinomycetota</taxon>
        <taxon>Actinomycetes</taxon>
        <taxon>Micrococcales</taxon>
        <taxon>Microbacteriaceae</taxon>
        <taxon>Agrococcus</taxon>
    </lineage>
</organism>
<sequence>MRVTKREHACMILDEEGQQLVIDPGNQTGAVVARGLVAIVITHEHPDHWDVPHLEALRAAHPSARIFAPAGVAAAAEGFDITVVEAGERVTAGPFRLRFFGGTHAEIHRTIPSVDNLGVLVNERFYYPGDSYATPDVPVAVLATPAGAPWLKIGEVMDFVVDVAPRATFAVHDAPLSPMGLGMAHARIEGAVHHGGGEHHRLEPGDSIEV</sequence>
<dbReference type="Gene3D" id="3.60.15.10">
    <property type="entry name" value="Ribonuclease Z/Hydroxyacylglutathione hydrolase-like"/>
    <property type="match status" value="1"/>
</dbReference>
<dbReference type="AlphaFoldDB" id="A0A3N2AP31"/>
<protein>
    <submittedName>
        <fullName evidence="2">Beta-lactamase family protein</fullName>
    </submittedName>
</protein>